<proteinExistence type="predicted"/>
<dbReference type="EMBL" id="KI677132">
    <property type="protein sequence ID" value="ETM03690.1"/>
    <property type="molecule type" value="Genomic_DNA"/>
</dbReference>
<accession>W2M438</accession>
<dbReference type="AlphaFoldDB" id="W2M438"/>
<sequence>MGSYAKFTMNKLVKERRYSDIPFRQQLEWFCSTIKTNNRGAYESCQKKDRGVVIQTKMSNVSA</sequence>
<evidence type="ECO:0000313" key="1">
    <source>
        <dbReference type="EMBL" id="ETM03690.1"/>
    </source>
</evidence>
<name>W2M438_PHYNI</name>
<dbReference type="Proteomes" id="UP000054423">
    <property type="component" value="Unassembled WGS sequence"/>
</dbReference>
<organism evidence="1">
    <name type="scientific">Phytophthora nicotianae</name>
    <name type="common">Potato buckeye rot agent</name>
    <name type="synonym">Phytophthora parasitica</name>
    <dbReference type="NCBI Taxonomy" id="4792"/>
    <lineage>
        <taxon>Eukaryota</taxon>
        <taxon>Sar</taxon>
        <taxon>Stramenopiles</taxon>
        <taxon>Oomycota</taxon>
        <taxon>Peronosporomycetes</taxon>
        <taxon>Peronosporales</taxon>
        <taxon>Peronosporaceae</taxon>
        <taxon>Phytophthora</taxon>
    </lineage>
</organism>
<reference evidence="1" key="1">
    <citation type="submission" date="2013-11" db="EMBL/GenBank/DDBJ databases">
        <title>The Genome Sequence of Phytophthora parasitica CHvinca01.</title>
        <authorList>
            <consortium name="The Broad Institute Genomics Platform"/>
            <person name="Russ C."/>
            <person name="Tyler B."/>
            <person name="Panabieres F."/>
            <person name="Shan W."/>
            <person name="Tripathy S."/>
            <person name="Grunwald N."/>
            <person name="Machado M."/>
            <person name="Johnson C.S."/>
            <person name="Arredondo F."/>
            <person name="Hong C."/>
            <person name="Coffey M."/>
            <person name="Young S.K."/>
            <person name="Zeng Q."/>
            <person name="Gargeya S."/>
            <person name="Fitzgerald M."/>
            <person name="Abouelleil A."/>
            <person name="Alvarado L."/>
            <person name="Chapman S.B."/>
            <person name="Gainer-Dewar J."/>
            <person name="Goldberg J."/>
            <person name="Griggs A."/>
            <person name="Gujja S."/>
            <person name="Hansen M."/>
            <person name="Howarth C."/>
            <person name="Imamovic A."/>
            <person name="Ireland A."/>
            <person name="Larimer J."/>
            <person name="McCowan C."/>
            <person name="Murphy C."/>
            <person name="Pearson M."/>
            <person name="Poon T.W."/>
            <person name="Priest M."/>
            <person name="Roberts A."/>
            <person name="Saif S."/>
            <person name="Shea T."/>
            <person name="Sykes S."/>
            <person name="Wortman J."/>
            <person name="Nusbaum C."/>
            <person name="Birren B."/>
        </authorList>
    </citation>
    <scope>NUCLEOTIDE SEQUENCE [LARGE SCALE GENOMIC DNA]</scope>
    <source>
        <strain evidence="1">CHvinca01</strain>
    </source>
</reference>
<gene>
    <name evidence="1" type="ORF">L917_00125</name>
</gene>
<protein>
    <submittedName>
        <fullName evidence="1">Uncharacterized protein</fullName>
    </submittedName>
</protein>